<dbReference type="EMBL" id="CP020925">
    <property type="protein sequence ID" value="ATP19898.1"/>
    <property type="molecule type" value="Genomic_DNA"/>
</dbReference>
<name>A0A0J9D0E4_SPHYA</name>
<reference evidence="1 2" key="1">
    <citation type="submission" date="2017-04" db="EMBL/GenBank/DDBJ databases">
        <title>Characterization, genome and methylation analysis of a phthalic acid esters degrading strain Sphingobium yanoikuyae SHJ.</title>
        <authorList>
            <person name="Feng L."/>
        </authorList>
    </citation>
    <scope>NUCLEOTIDE SEQUENCE [LARGE SCALE GENOMIC DNA]</scope>
    <source>
        <strain evidence="1 2">SHJ</strain>
    </source>
</reference>
<dbReference type="AlphaFoldDB" id="A0A0J9D0E4"/>
<dbReference type="Proteomes" id="UP000037029">
    <property type="component" value="Chromosome"/>
</dbReference>
<sequence length="182" mass="19617">MKKLHSTAILLVCMGGLPACGSSSDEREAVRAANETVLAEAAADEALNHADAALGKMDKPGAVAPREPTTLSRKDQVRACKAGIAILMGKSPSIMKASADGDIVHNQYKRPDDGKLWKQDCRIVGNRIHWRGVDSFAGSGTGRWRDGPEDEILTFSFEGNKVRVIEAYSDGSKTEEVYTIKS</sequence>
<evidence type="ECO:0000313" key="2">
    <source>
        <dbReference type="Proteomes" id="UP000037029"/>
    </source>
</evidence>
<evidence type="ECO:0000313" key="1">
    <source>
        <dbReference type="EMBL" id="ATP19898.1"/>
    </source>
</evidence>
<accession>A0A0J9D0E4</accession>
<organism evidence="1 2">
    <name type="scientific">Sphingobium yanoikuyae</name>
    <name type="common">Sphingomonas yanoikuyae</name>
    <dbReference type="NCBI Taxonomy" id="13690"/>
    <lineage>
        <taxon>Bacteria</taxon>
        <taxon>Pseudomonadati</taxon>
        <taxon>Pseudomonadota</taxon>
        <taxon>Alphaproteobacteria</taxon>
        <taxon>Sphingomonadales</taxon>
        <taxon>Sphingomonadaceae</taxon>
        <taxon>Sphingobium</taxon>
    </lineage>
</organism>
<gene>
    <name evidence="1" type="ORF">BV87_16845</name>
</gene>
<proteinExistence type="predicted"/>
<protein>
    <submittedName>
        <fullName evidence="1">Uncharacterized protein</fullName>
    </submittedName>
</protein>
<dbReference type="RefSeq" id="WP_017500760.1">
    <property type="nucleotide sequence ID" value="NZ_CP020925.1"/>
</dbReference>